<organism evidence="2 3">
    <name type="scientific">Sphaerisporangium album</name>
    <dbReference type="NCBI Taxonomy" id="509200"/>
    <lineage>
        <taxon>Bacteria</taxon>
        <taxon>Bacillati</taxon>
        <taxon>Actinomycetota</taxon>
        <taxon>Actinomycetes</taxon>
        <taxon>Streptosporangiales</taxon>
        <taxon>Streptosporangiaceae</taxon>
        <taxon>Sphaerisporangium</taxon>
    </lineage>
</organism>
<dbReference type="SUPFAM" id="SSF52540">
    <property type="entry name" value="P-loop containing nucleoside triphosphate hydrolases"/>
    <property type="match status" value="1"/>
</dbReference>
<proteinExistence type="predicted"/>
<dbReference type="Proteomes" id="UP000253094">
    <property type="component" value="Unassembled WGS sequence"/>
</dbReference>
<reference evidence="2 3" key="1">
    <citation type="submission" date="2018-06" db="EMBL/GenBank/DDBJ databases">
        <title>Sphaerisporangium craniellae sp. nov., isolated from a marine sponge in the South China Sea.</title>
        <authorList>
            <person name="Li L."/>
        </authorList>
    </citation>
    <scope>NUCLEOTIDE SEQUENCE [LARGE SCALE GENOMIC DNA]</scope>
    <source>
        <strain evidence="2 3">CCTCC AA 208026</strain>
    </source>
</reference>
<evidence type="ECO:0000313" key="2">
    <source>
        <dbReference type="EMBL" id="RCG19099.1"/>
    </source>
</evidence>
<sequence>MGTPHHAAPAARRHGFPQTRRKEREVLLAQQSARQGPVAVSVLGPPAAGKSSLTATLASRHRGLIFRLREYARHRAAHDEGLAQTMRTSTDPLGWVPDPVALSLIDHALHGPFRPSPGILLLLEGFPGNPVQAVHTAGVLDRMGVELHVVELLVDQESARRRAQTRRVCPACESGSADEPHRPATAGPDGGCARCGGPLRARRDDTADLLAARTGRFRQHHPRIRREFQTRGVPWHTIDTRCSPAAVVAAAEAALGICPSLHPDPGALIP</sequence>
<comment type="caution">
    <text evidence="2">The sequence shown here is derived from an EMBL/GenBank/DDBJ whole genome shotgun (WGS) entry which is preliminary data.</text>
</comment>
<dbReference type="Gene3D" id="3.40.50.300">
    <property type="entry name" value="P-loop containing nucleotide triphosphate hydrolases"/>
    <property type="match status" value="1"/>
</dbReference>
<feature type="region of interest" description="Disordered" evidence="1">
    <location>
        <begin position="1"/>
        <end position="21"/>
    </location>
</feature>
<keyword evidence="3" id="KW-1185">Reference proteome</keyword>
<evidence type="ECO:0000313" key="3">
    <source>
        <dbReference type="Proteomes" id="UP000253094"/>
    </source>
</evidence>
<dbReference type="OrthoDB" id="4567569at2"/>
<gene>
    <name evidence="2" type="ORF">DQ384_38120</name>
</gene>
<feature type="compositionally biased region" description="Low complexity" evidence="1">
    <location>
        <begin position="1"/>
        <end position="10"/>
    </location>
</feature>
<dbReference type="Pfam" id="PF00406">
    <property type="entry name" value="ADK"/>
    <property type="match status" value="1"/>
</dbReference>
<dbReference type="AlphaFoldDB" id="A0A367EMV9"/>
<protein>
    <recommendedName>
        <fullName evidence="4">Adenylate kinase</fullName>
    </recommendedName>
</protein>
<dbReference type="EMBL" id="QOIL01000034">
    <property type="protein sequence ID" value="RCG19099.1"/>
    <property type="molecule type" value="Genomic_DNA"/>
</dbReference>
<name>A0A367EMV9_9ACTN</name>
<accession>A0A367EMV9</accession>
<evidence type="ECO:0000256" key="1">
    <source>
        <dbReference type="SAM" id="MobiDB-lite"/>
    </source>
</evidence>
<evidence type="ECO:0008006" key="4">
    <source>
        <dbReference type="Google" id="ProtNLM"/>
    </source>
</evidence>
<dbReference type="InterPro" id="IPR027417">
    <property type="entry name" value="P-loop_NTPase"/>
</dbReference>